<dbReference type="Proteomes" id="UP000004407">
    <property type="component" value="Unassembled WGS sequence"/>
</dbReference>
<dbReference type="Gene3D" id="3.10.28.20">
    <property type="entry name" value="Acetamidase/Formamidase-like domains"/>
    <property type="match status" value="1"/>
</dbReference>
<organism evidence="2 3">
    <name type="scientific">Leyella stercorea DSM 18206</name>
    <dbReference type="NCBI Taxonomy" id="1002367"/>
    <lineage>
        <taxon>Bacteria</taxon>
        <taxon>Pseudomonadati</taxon>
        <taxon>Bacteroidota</taxon>
        <taxon>Bacteroidia</taxon>
        <taxon>Bacteroidales</taxon>
        <taxon>Prevotellaceae</taxon>
        <taxon>Leyella</taxon>
    </lineage>
</organism>
<dbReference type="eggNOG" id="ENOG502Z8SF">
    <property type="taxonomic scope" value="Bacteria"/>
</dbReference>
<name>G6B1M1_9BACT</name>
<evidence type="ECO:0000256" key="1">
    <source>
        <dbReference type="SAM" id="SignalP"/>
    </source>
</evidence>
<reference evidence="2 3" key="1">
    <citation type="submission" date="2011-08" db="EMBL/GenBank/DDBJ databases">
        <authorList>
            <person name="Weinstock G."/>
            <person name="Sodergren E."/>
            <person name="Clifton S."/>
            <person name="Fulton L."/>
            <person name="Fulton B."/>
            <person name="Courtney L."/>
            <person name="Fronick C."/>
            <person name="Harrison M."/>
            <person name="Strong C."/>
            <person name="Farmer C."/>
            <person name="Delahaunty K."/>
            <person name="Markovic C."/>
            <person name="Hall O."/>
            <person name="Minx P."/>
            <person name="Tomlinson C."/>
            <person name="Mitreva M."/>
            <person name="Hou S."/>
            <person name="Chen J."/>
            <person name="Wollam A."/>
            <person name="Pepin K.H."/>
            <person name="Johnson M."/>
            <person name="Bhonagiri V."/>
            <person name="Zhang X."/>
            <person name="Suruliraj S."/>
            <person name="Warren W."/>
            <person name="Chinwalla A."/>
            <person name="Mardis E.R."/>
            <person name="Wilson R.K."/>
        </authorList>
    </citation>
    <scope>NUCLEOTIDE SEQUENCE [LARGE SCALE GENOMIC DNA]</scope>
    <source>
        <strain evidence="2 3">DSM 18206</strain>
    </source>
</reference>
<protein>
    <submittedName>
        <fullName evidence="2">Uncharacterized protein</fullName>
    </submittedName>
</protein>
<evidence type="ECO:0000313" key="2">
    <source>
        <dbReference type="EMBL" id="EHJ36366.1"/>
    </source>
</evidence>
<evidence type="ECO:0000313" key="3">
    <source>
        <dbReference type="Proteomes" id="UP000004407"/>
    </source>
</evidence>
<dbReference type="PATRIC" id="fig|1002367.3.peg.2252"/>
<dbReference type="AlphaFoldDB" id="G6B1M1"/>
<feature type="chain" id="PRO_5003485611" evidence="1">
    <location>
        <begin position="23"/>
        <end position="616"/>
    </location>
</feature>
<gene>
    <name evidence="2" type="ORF">HMPREF0673_02796</name>
</gene>
<feature type="signal peptide" evidence="1">
    <location>
        <begin position="1"/>
        <end position="22"/>
    </location>
</feature>
<proteinExistence type="predicted"/>
<accession>G6B1M1</accession>
<sequence length="616" mass="68996">MKLFKRALTLTILAIFTMYSHAQSIDEIKKNSNYIWGEGNGTTMSDAEGEALRQMSVQISVSVYNSSYDEESNDNSVQKAVLQSVSSAKFTNVQMRVLEEEPNAKVFCFMPRSEVKKMFEKRANHIVNMVDAGKTAESRMMIDEALRNYYWALVLAKTTPEPVEIEFNDKKGEATSLLPIKIKSVLAMINASVKEIQDDKNIILDFTYNGKPVSSLNFKYNDGQSIVGPIVARDGIGEASMASIPADGKLHLTYELRFRNEVDPTDSDIAGAFNAGILPNINSSVAIAIKNNSKKKAAAPMLASAEILAAQPTNDKRSIAMQNADNTDDLQQAVLAVEAAISSNNPKSAFNYFTPEGYTLFANLMAKNGKVTLVGKAQSHNFIIADGYIIGRATNIKRQFRNGKAFMEKLVYRFNPESRKIESVAFALTQRAENDIMNAAASWPEVSRWAILNFMEDYQTAFALKRTDYINSIFSDDALIITGTILKKLNNAERAFDRSKSLDLGGPKDIAYSQLSKTEYIDRLRKIFNTREYVHLQFEDNVTRMIDLPAINGINKGAAFGIEIKQRYESTGYSDDGYLTMVFDTRGKLPIIHVRLWQPDKNNMMSLQEFISRFNK</sequence>
<keyword evidence="1" id="KW-0732">Signal</keyword>
<dbReference type="HOGENOM" id="CLU_451046_0_0_10"/>
<comment type="caution">
    <text evidence="2">The sequence shown here is derived from an EMBL/GenBank/DDBJ whole genome shotgun (WGS) entry which is preliminary data.</text>
</comment>
<dbReference type="EMBL" id="AFZZ01000247">
    <property type="protein sequence ID" value="EHJ36366.1"/>
    <property type="molecule type" value="Genomic_DNA"/>
</dbReference>